<dbReference type="GO" id="GO:0016787">
    <property type="term" value="F:hydrolase activity"/>
    <property type="evidence" value="ECO:0007669"/>
    <property type="project" value="UniProtKB-KW"/>
</dbReference>
<dbReference type="InterPro" id="IPR051021">
    <property type="entry name" value="Mito_Ser/Thr_phosphatase"/>
</dbReference>
<protein>
    <submittedName>
        <fullName evidence="2">Phosphohistidine phosphatase</fullName>
    </submittedName>
</protein>
<dbReference type="InterPro" id="IPR013078">
    <property type="entry name" value="His_Pase_superF_clade-1"/>
</dbReference>
<dbReference type="EMBL" id="WJJP01000434">
    <property type="protein sequence ID" value="MBD3325573.1"/>
    <property type="molecule type" value="Genomic_DNA"/>
</dbReference>
<evidence type="ECO:0000313" key="3">
    <source>
        <dbReference type="Proteomes" id="UP000649604"/>
    </source>
</evidence>
<organism evidence="2 3">
    <name type="scientific">candidate division KSB3 bacterium</name>
    <dbReference type="NCBI Taxonomy" id="2044937"/>
    <lineage>
        <taxon>Bacteria</taxon>
        <taxon>candidate division KSB3</taxon>
    </lineage>
</organism>
<dbReference type="Proteomes" id="UP000649604">
    <property type="component" value="Unassembled WGS sequence"/>
</dbReference>
<dbReference type="Gene3D" id="3.40.50.1240">
    <property type="entry name" value="Phosphoglycerate mutase-like"/>
    <property type="match status" value="1"/>
</dbReference>
<comment type="caution">
    <text evidence="2">The sequence shown here is derived from an EMBL/GenBank/DDBJ whole genome shotgun (WGS) entry which is preliminary data.</text>
</comment>
<dbReference type="InterPro" id="IPR029033">
    <property type="entry name" value="His_PPase_superfam"/>
</dbReference>
<gene>
    <name evidence="2" type="ORF">GF339_13395</name>
</gene>
<evidence type="ECO:0000313" key="2">
    <source>
        <dbReference type="EMBL" id="MBD3325573.1"/>
    </source>
</evidence>
<dbReference type="AlphaFoldDB" id="A0A9D5Q6P2"/>
<dbReference type="Pfam" id="PF00300">
    <property type="entry name" value="His_Phos_1"/>
    <property type="match status" value="1"/>
</dbReference>
<dbReference type="CDD" id="cd07067">
    <property type="entry name" value="HP_PGM_like"/>
    <property type="match status" value="1"/>
</dbReference>
<reference evidence="2" key="1">
    <citation type="submission" date="2019-11" db="EMBL/GenBank/DDBJ databases">
        <title>Microbial mats filling the niche in hypersaline microbial mats.</title>
        <authorList>
            <person name="Wong H.L."/>
            <person name="Macleod F.I."/>
            <person name="White R.A. III"/>
            <person name="Burns B.P."/>
        </authorList>
    </citation>
    <scope>NUCLEOTIDE SEQUENCE</scope>
    <source>
        <strain evidence="2">Rbin_158</strain>
    </source>
</reference>
<proteinExistence type="predicted"/>
<dbReference type="SUPFAM" id="SSF53254">
    <property type="entry name" value="Phosphoglycerate mutase-like"/>
    <property type="match status" value="1"/>
</dbReference>
<evidence type="ECO:0000256" key="1">
    <source>
        <dbReference type="ARBA" id="ARBA00022801"/>
    </source>
</evidence>
<feature type="non-terminal residue" evidence="2">
    <location>
        <position position="140"/>
    </location>
</feature>
<sequence length="140" mass="15548">MKIVYLVRHAEAISEDVGVEDFKRMLSPRGVQQAQIMSSRLRHKGIAPDLFIASPADRALETAHLFADQLEYPIHRILLHEAIYATQDSPLPAILRALPEIYQSVIIFGHDPTLTECASVLMHDADIELRPAGVVGISLD</sequence>
<name>A0A9D5Q6P2_9BACT</name>
<dbReference type="PANTHER" id="PTHR20935">
    <property type="entry name" value="PHOSPHOGLYCERATE MUTASE-RELATED"/>
    <property type="match status" value="1"/>
</dbReference>
<keyword evidence="1" id="KW-0378">Hydrolase</keyword>
<accession>A0A9D5Q6P2</accession>